<dbReference type="PANTHER" id="PTHR48084:SF1">
    <property type="entry name" value="2-OXOGLUTARATE SYNTHASE SUBUNIT KORB"/>
    <property type="match status" value="1"/>
</dbReference>
<protein>
    <submittedName>
        <fullName evidence="3">2-oxoacid:ferredoxin oxidoreductase subunit beta</fullName>
    </submittedName>
</protein>
<evidence type="ECO:0000256" key="1">
    <source>
        <dbReference type="ARBA" id="ARBA00023002"/>
    </source>
</evidence>
<comment type="caution">
    <text evidence="3">The sequence shown here is derived from an EMBL/GenBank/DDBJ whole genome shotgun (WGS) entry which is preliminary data.</text>
</comment>
<dbReference type="CDD" id="cd03375">
    <property type="entry name" value="TPP_OGFOR"/>
    <property type="match status" value="1"/>
</dbReference>
<reference evidence="3 4" key="1">
    <citation type="submission" date="2017-07" db="EMBL/GenBank/DDBJ databases">
        <title>Recovery of genomes from metagenomes via a dereplication, aggregation, and scoring strategy.</title>
        <authorList>
            <person name="Sieber C.M."/>
            <person name="Probst A.J."/>
            <person name="Sharrar A."/>
            <person name="Thomas B.C."/>
            <person name="Hess M."/>
            <person name="Tringe S.G."/>
            <person name="Banfield J.F."/>
        </authorList>
    </citation>
    <scope>NUCLEOTIDE SEQUENCE [LARGE SCALE GENOMIC DNA]</scope>
    <source>
        <strain evidence="3">JGI_Cruoil_03_51_56</strain>
    </source>
</reference>
<name>A0A235BN92_UNCW3</name>
<dbReference type="EMBL" id="NOZP01000184">
    <property type="protein sequence ID" value="OYD13940.1"/>
    <property type="molecule type" value="Genomic_DNA"/>
</dbReference>
<dbReference type="Proteomes" id="UP000215559">
    <property type="component" value="Unassembled WGS sequence"/>
</dbReference>
<dbReference type="GO" id="GO:0030976">
    <property type="term" value="F:thiamine pyrophosphate binding"/>
    <property type="evidence" value="ECO:0007669"/>
    <property type="project" value="InterPro"/>
</dbReference>
<dbReference type="Pfam" id="PF02775">
    <property type="entry name" value="TPP_enzyme_C"/>
    <property type="match status" value="1"/>
</dbReference>
<dbReference type="PANTHER" id="PTHR48084">
    <property type="entry name" value="2-OXOGLUTARATE OXIDOREDUCTASE SUBUNIT KORB-RELATED"/>
    <property type="match status" value="1"/>
</dbReference>
<accession>A0A235BN92</accession>
<dbReference type="Gene3D" id="3.40.50.970">
    <property type="match status" value="1"/>
</dbReference>
<dbReference type="SUPFAM" id="SSF52518">
    <property type="entry name" value="Thiamin diphosphate-binding fold (THDP-binding)"/>
    <property type="match status" value="1"/>
</dbReference>
<dbReference type="AlphaFoldDB" id="A0A235BN92"/>
<dbReference type="GO" id="GO:0016625">
    <property type="term" value="F:oxidoreductase activity, acting on the aldehyde or oxo group of donors, iron-sulfur protein as acceptor"/>
    <property type="evidence" value="ECO:0007669"/>
    <property type="project" value="UniProtKB-ARBA"/>
</dbReference>
<evidence type="ECO:0000313" key="4">
    <source>
        <dbReference type="Proteomes" id="UP000215559"/>
    </source>
</evidence>
<evidence type="ECO:0000313" key="3">
    <source>
        <dbReference type="EMBL" id="OYD13940.1"/>
    </source>
</evidence>
<dbReference type="GO" id="GO:0045333">
    <property type="term" value="P:cellular respiration"/>
    <property type="evidence" value="ECO:0007669"/>
    <property type="project" value="UniProtKB-ARBA"/>
</dbReference>
<dbReference type="InterPro" id="IPR011766">
    <property type="entry name" value="TPP_enzyme_TPP-bd"/>
</dbReference>
<evidence type="ECO:0000259" key="2">
    <source>
        <dbReference type="Pfam" id="PF02775"/>
    </source>
</evidence>
<dbReference type="InterPro" id="IPR029061">
    <property type="entry name" value="THDP-binding"/>
</dbReference>
<feature type="domain" description="Thiamine pyrophosphate enzyme TPP-binding" evidence="2">
    <location>
        <begin position="63"/>
        <end position="210"/>
    </location>
</feature>
<proteinExistence type="predicted"/>
<gene>
    <name evidence="3" type="ORF">CH330_09655</name>
</gene>
<organism evidence="3 4">
    <name type="scientific">candidate division WOR-3 bacterium JGI_Cruoil_03_51_56</name>
    <dbReference type="NCBI Taxonomy" id="1973747"/>
    <lineage>
        <taxon>Bacteria</taxon>
        <taxon>Bacteria division WOR-3</taxon>
    </lineage>
</organism>
<dbReference type="InterPro" id="IPR051457">
    <property type="entry name" value="2-oxoacid:Fd_oxidoreductase"/>
</dbReference>
<sequence>MSRLGTPFLDRNEHHPLEDYLRMDRIPHIWCPTCGLGTALNCMLHAIKKSGIPRQNIAVVSGIGCSGRAAGYVNLDSFHTTHGRAIPFATGLKLANPKLKVVLFSGDGDLIAIGGNHLIHAARRNIDLTVIGINNFNYAMTGGQFGPTTPEKARMTTAPYGSFEHPFNVPFLVDSCGATYVARWTALHVRHLTNSILEALHHKGFSFIEVISPCSTVYARRNRLGDGLDLLKYYHENSEIRNGINTRKCDITFQGRLIVGKFVDKEKPTYSDTMTKSLSEALGDRYVPYQGPMQGKNGD</sequence>
<keyword evidence="1" id="KW-0560">Oxidoreductase</keyword>